<keyword evidence="1" id="KW-1133">Transmembrane helix</keyword>
<comment type="caution">
    <text evidence="3">The sequence shown here is derived from an EMBL/GenBank/DDBJ whole genome shotgun (WGS) entry which is preliminary data.</text>
</comment>
<dbReference type="EMBL" id="JAEKFT010000012">
    <property type="protein sequence ID" value="MBT0961985.1"/>
    <property type="molecule type" value="Genomic_DNA"/>
</dbReference>
<gene>
    <name evidence="3" type="ORF">I8J34_12465</name>
</gene>
<accession>A0A944D8X9</accession>
<feature type="transmembrane region" description="Helical" evidence="1">
    <location>
        <begin position="33"/>
        <end position="55"/>
    </location>
</feature>
<keyword evidence="4" id="KW-1185">Reference proteome</keyword>
<dbReference type="InterPro" id="IPR009936">
    <property type="entry name" value="DUF1468"/>
</dbReference>
<dbReference type="Pfam" id="PF07331">
    <property type="entry name" value="TctB"/>
    <property type="match status" value="1"/>
</dbReference>
<evidence type="ECO:0000256" key="1">
    <source>
        <dbReference type="SAM" id="Phobius"/>
    </source>
</evidence>
<keyword evidence="1" id="KW-0472">Membrane</keyword>
<dbReference type="Proteomes" id="UP000694660">
    <property type="component" value="Unassembled WGS sequence"/>
</dbReference>
<reference evidence="4" key="1">
    <citation type="journal article" date="2022" name="ISME J.">
        <title>Genetic and phylogenetic analysis of dissimilatory iodate-reducing bacteria identifies potential niches across the world's oceans.</title>
        <authorList>
            <person name="Reyes-Umana V."/>
            <person name="Henning Z."/>
            <person name="Lee K."/>
            <person name="Barnum T.P."/>
            <person name="Coates J.D."/>
        </authorList>
    </citation>
    <scope>NUCLEOTIDE SEQUENCE [LARGE SCALE GENOMIC DNA]</scope>
    <source>
        <strain evidence="4">IR12</strain>
    </source>
</reference>
<organism evidence="3 4">
    <name type="scientific">Denitromonas iodatirespirans</name>
    <dbReference type="NCBI Taxonomy" id="2795389"/>
    <lineage>
        <taxon>Bacteria</taxon>
        <taxon>Pseudomonadati</taxon>
        <taxon>Pseudomonadota</taxon>
        <taxon>Betaproteobacteria</taxon>
        <taxon>Rhodocyclales</taxon>
        <taxon>Zoogloeaceae</taxon>
        <taxon>Denitromonas</taxon>
    </lineage>
</organism>
<evidence type="ECO:0000259" key="2">
    <source>
        <dbReference type="Pfam" id="PF07331"/>
    </source>
</evidence>
<proteinExistence type="predicted"/>
<feature type="transmembrane region" description="Helical" evidence="1">
    <location>
        <begin position="110"/>
        <end position="129"/>
    </location>
</feature>
<dbReference type="RefSeq" id="WP_214361735.1">
    <property type="nucleotide sequence ID" value="NZ_JAEKFT010000012.1"/>
</dbReference>
<sequence length="148" mass="15905">MSERILGGLLLFVSIAGIWIARSFEAPFSYEPVGPRAFPILILALLGISAIALMLGKASHNTVWAPPPVLKRIGALFLIVLIYAFLFDKLGFILATALMVIPVARFFSGSWKQAVAGGIGLGVGLFILFDRLLDVALPTGLWLNKLLG</sequence>
<name>A0A944D8X9_DENI1</name>
<evidence type="ECO:0000313" key="3">
    <source>
        <dbReference type="EMBL" id="MBT0961985.1"/>
    </source>
</evidence>
<dbReference type="AlphaFoldDB" id="A0A944D8X9"/>
<evidence type="ECO:0000313" key="4">
    <source>
        <dbReference type="Proteomes" id="UP000694660"/>
    </source>
</evidence>
<feature type="transmembrane region" description="Helical" evidence="1">
    <location>
        <begin position="76"/>
        <end position="104"/>
    </location>
</feature>
<feature type="domain" description="DUF1468" evidence="2">
    <location>
        <begin position="5"/>
        <end position="138"/>
    </location>
</feature>
<protein>
    <submittedName>
        <fullName evidence="3">Tripartite tricarboxylate transporter TctB family protein</fullName>
    </submittedName>
</protein>
<keyword evidence="1" id="KW-0812">Transmembrane</keyword>